<proteinExistence type="predicted"/>
<evidence type="ECO:0000313" key="4">
    <source>
        <dbReference type="Proteomes" id="UP000186817"/>
    </source>
</evidence>
<dbReference type="Gene3D" id="3.60.10.10">
    <property type="entry name" value="Endonuclease/exonuclease/phosphatase"/>
    <property type="match status" value="1"/>
</dbReference>
<dbReference type="OrthoDB" id="417235at2759"/>
<organism evidence="3 4">
    <name type="scientific">Symbiodinium microadriaticum</name>
    <name type="common">Dinoflagellate</name>
    <name type="synonym">Zooxanthella microadriatica</name>
    <dbReference type="NCBI Taxonomy" id="2951"/>
    <lineage>
        <taxon>Eukaryota</taxon>
        <taxon>Sar</taxon>
        <taxon>Alveolata</taxon>
        <taxon>Dinophyceae</taxon>
        <taxon>Suessiales</taxon>
        <taxon>Symbiodiniaceae</taxon>
        <taxon>Symbiodinium</taxon>
    </lineage>
</organism>
<comment type="caution">
    <text evidence="3">The sequence shown here is derived from an EMBL/GenBank/DDBJ whole genome shotgun (WGS) entry which is preliminary data.</text>
</comment>
<protein>
    <recommendedName>
        <fullName evidence="2">RNase H type-1 domain-containing protein</fullName>
    </recommendedName>
</protein>
<dbReference type="Pfam" id="PF00075">
    <property type="entry name" value="RNase_H"/>
    <property type="match status" value="1"/>
</dbReference>
<dbReference type="Gene3D" id="3.30.420.10">
    <property type="entry name" value="Ribonuclease H-like superfamily/Ribonuclease H"/>
    <property type="match status" value="1"/>
</dbReference>
<dbReference type="SUPFAM" id="SSF56219">
    <property type="entry name" value="DNase I-like"/>
    <property type="match status" value="1"/>
</dbReference>
<gene>
    <name evidence="3" type="ORF">AK812_SmicGene23625</name>
</gene>
<feature type="domain" description="RNase H type-1" evidence="2">
    <location>
        <begin position="1146"/>
        <end position="1313"/>
    </location>
</feature>
<dbReference type="InterPro" id="IPR036691">
    <property type="entry name" value="Endo/exonu/phosph_ase_sf"/>
</dbReference>
<feature type="region of interest" description="Disordered" evidence="1">
    <location>
        <begin position="349"/>
        <end position="404"/>
    </location>
</feature>
<dbReference type="EMBL" id="LSRX01000546">
    <property type="protein sequence ID" value="OLP94359.1"/>
    <property type="molecule type" value="Genomic_DNA"/>
</dbReference>
<dbReference type="InterPro" id="IPR036397">
    <property type="entry name" value="RNaseH_sf"/>
</dbReference>
<dbReference type="PROSITE" id="PS50879">
    <property type="entry name" value="RNASE_H_1"/>
    <property type="match status" value="1"/>
</dbReference>
<sequence length="2082" mass="229603">MDAPLWMMDRQMCPDVYPQAEVLQLVLRAPCDVDDALHEIADAREAEQATTYDCLLPFEPQPDRSFAVVLAIPSWAVARLYILVDTRSIDNRLFCWEVPEELSYSSLLLQVGVQFVPGLRVFVSGRRVDPGRFVHFQNGCTVTILGPNQPFIMQTTFEDMLASARHWQIPCPIFTGEVQAPFCVLTDGDCRVVPVDPDRVHSAEVFKEFVASVLQYAVFRTTICPARVPRIDNVALVGRYCRAVVVATERIVCVPIPPGRLIPKQFVVIIDRRPILQDPTWMLAEEGFICQTSFYDSFRDDAPEGYTVSVHGGTVVNTSVGPAIQVSDGTVITVEYVAIADSDHDVHISEQDEEEHGSDDSDDSDLSGDTSSSSSTPPAGVAAPGSTNEPRDRSRSPRQVSDAHFSADQRGDKFFVSCFRPSSSLCALVGSFDYHNLFCSCSIKHFGSYPRVAKLIDEPVAGNTVADRRLNTARRNTALLGQEWPYRGREGPPDDPPIAAPFQQAIAAIAGPSLLTVAILKPDFQLEQVQVWLPHPVQLATALGIIQAARSPDMVALYSLLRPVFPQLTPCWATFVAVPFWAITEVVVCIDGRQIDGRVFALCLSGATDRRMLLRAAGIDTDDVDVYTPYDALPARDDVVIPLAAGICVSIVPRTTAPSPFLDIEAVLLFPLAWRGGPAFPVRPFENCYCVVQETGHQLFSFDPASARFYRERLAALAMCPLAQLHTAPSRPRIEDSACHGWPCRTVLAAANSLGGPRTPDPQLFIVDCRALLQGWYTTWTPDGVVDVQALCAELAAFAPPGLEVQLFRLPRGLLSTQVENGSCLVAHYVAADGSRGAGTSRDIPYSLDGRNVEVFLVLFAGLIPLWVEAWWWLLFLASCVETAARAARDAYIAPLPIVPHHGNHKAGAHQASSHGTARYDRWFRFLAFFALLRPGEPVQVFAISGHDSPAASDSEGGVDMWNPDYVHDVHCFGPREDTPALNPHADAACSLYGPPPAFRPIPTPCRACGLMPIHSTEWDELFDDTIGPTLLEECLSQASCPAYLLAATLLDTLVSHFAEVPVLRQEVVPLCLDTLVPLTKFQADALELVAAIPQPTAADMYWSGLSLDWLDADLAAIVTDPTVPAAWRHTFASLPKLSDIVATEAVQGVVIYTDGSASRAHSNDITPAAWAFAVWAQTQQRLLLIGHCAHSTVPLGTPYSLGELTDTPMTSELLALAWALIWSIEYGSGLNVPLEFRYDCTSAGGSAFGATKAHASSHSALGDSRGPSLQAFTGFLRQALEVRATVFHRHVKGHAGDVGNELCDRLAKAARRRPDDYFERCLPEWPHRWWRSPLASWGWLAGYKGSELPFFPALEAEAARLQKQKVCPAPPRMGVSHVHTPAASVAFRFELVSFNILTMFDPHVPHGRANRLDNVGLRIAGKRDVLKKQLLERETWMIGFQETRLPTSAQLPDADFVMLNVEANSAGQYGCALWVNKHFVYAVDPGVEYKVTADQLTVAHSSERHMQVHLEAPRLRLAILVVHGPKAKHNRDPSVQAFWDARARDLARRPCGADCVILADANAHLGSIETAHVGPFGAETENWEGQCFHAFLSATDCFVPSTTAIHTGQHWTWCAPGPDPIRHRLDYVALPCTWAPFASLSQVWEDVEALQARRDHLPVTIQLAFCRDTGGSQEVHFRRQACRPPVGLDLTARHAFARELVRAPASRWEEDIDVHYQSWVGHLSTAARSLCDVDRAEPRQSYMQQSTLLLAQKRKEIRKHIRIEEKERSRRFLLISFAAFVLHTRQESFSTDALSRAEGWMRAVDYSLAALVELLYETTTAVRAAVSRDRASYLAGLVTEVTRQDLRNPKALYAAVRRAFPAARSSRRSAFQPLPAVKMADGTMAITKEERETRWIEFFGDQEAGVRVDAQQYGLAFCDPDIAIRDEGIFSVAALPTLYDLEQQLLKAKYGKACGPDGLTAEVSRVAVPPVAKLLFPICLKVIMQRRRHACAVTFFDVKTAFYQVIRQVVGFDLTGTGFTCAFEVHWIESSATSWLGQFLLDVKVVSSLAFQAAPPPLLFYFPRLPTYSEVFADGTDEDVS</sequence>
<accession>A0A1Q9DGT9</accession>
<evidence type="ECO:0000313" key="3">
    <source>
        <dbReference type="EMBL" id="OLP94359.1"/>
    </source>
</evidence>
<dbReference type="SUPFAM" id="SSF53098">
    <property type="entry name" value="Ribonuclease H-like"/>
    <property type="match status" value="1"/>
</dbReference>
<keyword evidence="4" id="KW-1185">Reference proteome</keyword>
<reference evidence="3 4" key="1">
    <citation type="submission" date="2016-02" db="EMBL/GenBank/DDBJ databases">
        <title>Genome analysis of coral dinoflagellate symbionts highlights evolutionary adaptations to a symbiotic lifestyle.</title>
        <authorList>
            <person name="Aranda M."/>
            <person name="Li Y."/>
            <person name="Liew Y.J."/>
            <person name="Baumgarten S."/>
            <person name="Simakov O."/>
            <person name="Wilson M."/>
            <person name="Piel J."/>
            <person name="Ashoor H."/>
            <person name="Bougouffa S."/>
            <person name="Bajic V.B."/>
            <person name="Ryu T."/>
            <person name="Ravasi T."/>
            <person name="Bayer T."/>
            <person name="Micklem G."/>
            <person name="Kim H."/>
            <person name="Bhak J."/>
            <person name="Lajeunesse T.C."/>
            <person name="Voolstra C.R."/>
        </authorList>
    </citation>
    <scope>NUCLEOTIDE SEQUENCE [LARGE SCALE GENOMIC DNA]</scope>
    <source>
        <strain evidence="3 4">CCMP2467</strain>
    </source>
</reference>
<dbReference type="Proteomes" id="UP000186817">
    <property type="component" value="Unassembled WGS sequence"/>
</dbReference>
<dbReference type="GO" id="GO:0004523">
    <property type="term" value="F:RNA-DNA hybrid ribonuclease activity"/>
    <property type="evidence" value="ECO:0007669"/>
    <property type="project" value="InterPro"/>
</dbReference>
<dbReference type="InterPro" id="IPR002156">
    <property type="entry name" value="RNaseH_domain"/>
</dbReference>
<evidence type="ECO:0000256" key="1">
    <source>
        <dbReference type="SAM" id="MobiDB-lite"/>
    </source>
</evidence>
<feature type="compositionally biased region" description="Low complexity" evidence="1">
    <location>
        <begin position="367"/>
        <end position="387"/>
    </location>
</feature>
<dbReference type="InterPro" id="IPR012337">
    <property type="entry name" value="RNaseH-like_sf"/>
</dbReference>
<feature type="compositionally biased region" description="Acidic residues" evidence="1">
    <location>
        <begin position="351"/>
        <end position="366"/>
    </location>
</feature>
<name>A0A1Q9DGT9_SYMMI</name>
<evidence type="ECO:0000259" key="2">
    <source>
        <dbReference type="PROSITE" id="PS50879"/>
    </source>
</evidence>
<dbReference type="GO" id="GO:0003676">
    <property type="term" value="F:nucleic acid binding"/>
    <property type="evidence" value="ECO:0007669"/>
    <property type="project" value="InterPro"/>
</dbReference>